<evidence type="ECO:0000259" key="6">
    <source>
        <dbReference type="Pfam" id="PF02518"/>
    </source>
</evidence>
<dbReference type="InterPro" id="IPR003594">
    <property type="entry name" value="HATPase_dom"/>
</dbReference>
<feature type="domain" description="Phage shock protein PspC N-terminal" evidence="7">
    <location>
        <begin position="12"/>
        <end position="67"/>
    </location>
</feature>
<keyword evidence="3" id="KW-0902">Two-component regulatory system</keyword>
<accession>A0ABV9D7Y9</accession>
<feature type="transmembrane region" description="Helical" evidence="5">
    <location>
        <begin position="164"/>
        <end position="182"/>
    </location>
</feature>
<reference evidence="9" key="1">
    <citation type="journal article" date="2019" name="Int. J. Syst. Evol. Microbiol.">
        <title>The Global Catalogue of Microorganisms (GCM) 10K type strain sequencing project: providing services to taxonomists for standard genome sequencing and annotation.</title>
        <authorList>
            <consortium name="The Broad Institute Genomics Platform"/>
            <consortium name="The Broad Institute Genome Sequencing Center for Infectious Disease"/>
            <person name="Wu L."/>
            <person name="Ma J."/>
        </authorList>
    </citation>
    <scope>NUCLEOTIDE SEQUENCE [LARGE SCALE GENOMIC DNA]</scope>
    <source>
        <strain evidence="9">JCM 3369</strain>
    </source>
</reference>
<evidence type="ECO:0000256" key="3">
    <source>
        <dbReference type="ARBA" id="ARBA00023012"/>
    </source>
</evidence>
<dbReference type="InterPro" id="IPR036890">
    <property type="entry name" value="HATPase_C_sf"/>
</dbReference>
<feature type="transmembrane region" description="Helical" evidence="5">
    <location>
        <begin position="123"/>
        <end position="143"/>
    </location>
</feature>
<feature type="transmembrane region" description="Helical" evidence="5">
    <location>
        <begin position="96"/>
        <end position="117"/>
    </location>
</feature>
<feature type="domain" description="Histidine kinase/HSP90-like ATPase" evidence="6">
    <location>
        <begin position="323"/>
        <end position="408"/>
    </location>
</feature>
<comment type="caution">
    <text evidence="8">The sequence shown here is derived from an EMBL/GenBank/DDBJ whole genome shotgun (WGS) entry which is preliminary data.</text>
</comment>
<dbReference type="Proteomes" id="UP001595955">
    <property type="component" value="Unassembled WGS sequence"/>
</dbReference>
<name>A0ABV9D7Y9_9MICO</name>
<evidence type="ECO:0000256" key="5">
    <source>
        <dbReference type="SAM" id="Phobius"/>
    </source>
</evidence>
<feature type="transmembrane region" description="Helical" evidence="5">
    <location>
        <begin position="188"/>
        <end position="211"/>
    </location>
</feature>
<evidence type="ECO:0000259" key="7">
    <source>
        <dbReference type="Pfam" id="PF04024"/>
    </source>
</evidence>
<feature type="transmembrane region" description="Helical" evidence="5">
    <location>
        <begin position="42"/>
        <end position="65"/>
    </location>
</feature>
<dbReference type="Pfam" id="PF02518">
    <property type="entry name" value="HATPase_c"/>
    <property type="match status" value="1"/>
</dbReference>
<evidence type="ECO:0000256" key="2">
    <source>
        <dbReference type="ARBA" id="ARBA00022777"/>
    </source>
</evidence>
<keyword evidence="9" id="KW-1185">Reference proteome</keyword>
<dbReference type="InterPro" id="IPR050482">
    <property type="entry name" value="Sensor_HK_TwoCompSys"/>
</dbReference>
<dbReference type="InterPro" id="IPR007168">
    <property type="entry name" value="Phageshock_PspC_N"/>
</dbReference>
<dbReference type="RefSeq" id="WP_122824855.1">
    <property type="nucleotide sequence ID" value="NZ_CP033325.1"/>
</dbReference>
<sequence length="413" mass="42928">MSLPGATTSRLPLRRPPDGRVLAGVCRGVAAHLDLPVRQVRLGFVGATLALGAGAAMYLWLWLLVPPGDPVHAAAQARPTTAARLAPRLRTASRGVALGDVVLALLLLLAAALLVLWRTGTSLPYPWLAPVLVAVGGAGLVWSQLDASLAPGTRRRRGAAAARVVGGLLLALVGTLLLLGRGEGVAELVGGTVAGAAILAGAALVLAPLWLRLVRDLGAERAARAREAERADIAAHLHDSVLQTLSLIRSRADDSDQVARLARAQERELREWLYADRPRPGTSVAAAVRAVAAEIEDVHGVAVDVVTAGDAPPDEGTHVLLAATREALTNAAVHGRAPISLYVETGASGTEVFVRDRGDGFDPGAVPPDRHGVRESIVARTERHGGTVRIRSGRPGPGGTEVHLSMPPARPRA</sequence>
<gene>
    <name evidence="8" type="ORF">ACFO3F_03645</name>
</gene>
<organism evidence="8 9">
    <name type="scientific">Georgenia faecalis</name>
    <dbReference type="NCBI Taxonomy" id="2483799"/>
    <lineage>
        <taxon>Bacteria</taxon>
        <taxon>Bacillati</taxon>
        <taxon>Actinomycetota</taxon>
        <taxon>Actinomycetes</taxon>
        <taxon>Micrococcales</taxon>
        <taxon>Bogoriellaceae</taxon>
        <taxon>Georgenia</taxon>
    </lineage>
</organism>
<proteinExistence type="predicted"/>
<feature type="region of interest" description="Disordered" evidence="4">
    <location>
        <begin position="387"/>
        <end position="413"/>
    </location>
</feature>
<dbReference type="Gene3D" id="3.30.565.10">
    <property type="entry name" value="Histidine kinase-like ATPase, C-terminal domain"/>
    <property type="match status" value="1"/>
</dbReference>
<dbReference type="EMBL" id="JBHSGF010000002">
    <property type="protein sequence ID" value="MFC4554333.1"/>
    <property type="molecule type" value="Genomic_DNA"/>
</dbReference>
<dbReference type="SUPFAM" id="SSF55874">
    <property type="entry name" value="ATPase domain of HSP90 chaperone/DNA topoisomerase II/histidine kinase"/>
    <property type="match status" value="1"/>
</dbReference>
<protein>
    <submittedName>
        <fullName evidence="8">PspC domain-containing protein</fullName>
    </submittedName>
</protein>
<evidence type="ECO:0000313" key="9">
    <source>
        <dbReference type="Proteomes" id="UP001595955"/>
    </source>
</evidence>
<dbReference type="Pfam" id="PF04024">
    <property type="entry name" value="PspC"/>
    <property type="match status" value="1"/>
</dbReference>
<keyword evidence="5" id="KW-0812">Transmembrane</keyword>
<dbReference type="PANTHER" id="PTHR24421:SF61">
    <property type="entry name" value="OXYGEN SENSOR HISTIDINE KINASE NREB"/>
    <property type="match status" value="1"/>
</dbReference>
<keyword evidence="5" id="KW-0472">Membrane</keyword>
<keyword evidence="2" id="KW-0418">Kinase</keyword>
<dbReference type="PANTHER" id="PTHR24421">
    <property type="entry name" value="NITRATE/NITRITE SENSOR PROTEIN NARX-RELATED"/>
    <property type="match status" value="1"/>
</dbReference>
<keyword evidence="1" id="KW-0808">Transferase</keyword>
<evidence type="ECO:0000313" key="8">
    <source>
        <dbReference type="EMBL" id="MFC4554333.1"/>
    </source>
</evidence>
<keyword evidence="5" id="KW-1133">Transmembrane helix</keyword>
<evidence type="ECO:0000256" key="1">
    <source>
        <dbReference type="ARBA" id="ARBA00022679"/>
    </source>
</evidence>
<evidence type="ECO:0000256" key="4">
    <source>
        <dbReference type="SAM" id="MobiDB-lite"/>
    </source>
</evidence>